<dbReference type="GeneID" id="81597040"/>
<dbReference type="AlphaFoldDB" id="A0AAD6CEU5"/>
<dbReference type="Gene3D" id="2.30.40.10">
    <property type="entry name" value="Urease, subunit C, domain 1"/>
    <property type="match status" value="1"/>
</dbReference>
<reference evidence="2" key="2">
    <citation type="journal article" date="2023" name="IMA Fungus">
        <title>Comparative genomic study of the Penicillium genus elucidates a diverse pangenome and 15 lateral gene transfer events.</title>
        <authorList>
            <person name="Petersen C."/>
            <person name="Sorensen T."/>
            <person name="Nielsen M.R."/>
            <person name="Sondergaard T.E."/>
            <person name="Sorensen J.L."/>
            <person name="Fitzpatrick D.A."/>
            <person name="Frisvad J.C."/>
            <person name="Nielsen K.L."/>
        </authorList>
    </citation>
    <scope>NUCLEOTIDE SEQUENCE</scope>
    <source>
        <strain evidence="2">IBT 16125</strain>
    </source>
</reference>
<dbReference type="Pfam" id="PF01979">
    <property type="entry name" value="Amidohydro_1"/>
    <property type="match status" value="1"/>
</dbReference>
<dbReference type="PANTHER" id="PTHR43135:SF3">
    <property type="entry name" value="ALPHA-D-RIBOSE 1-METHYLPHOSPHONATE 5-TRIPHOSPHATE DIPHOSPHATASE"/>
    <property type="match status" value="1"/>
</dbReference>
<dbReference type="InterPro" id="IPR032466">
    <property type="entry name" value="Metal_Hydrolase"/>
</dbReference>
<dbReference type="EMBL" id="JAPVEA010000002">
    <property type="protein sequence ID" value="KAJ5461862.1"/>
    <property type="molecule type" value="Genomic_DNA"/>
</dbReference>
<reference evidence="2" key="1">
    <citation type="submission" date="2022-12" db="EMBL/GenBank/DDBJ databases">
        <authorList>
            <person name="Petersen C."/>
        </authorList>
    </citation>
    <scope>NUCLEOTIDE SEQUENCE</scope>
    <source>
        <strain evidence="2">IBT 16125</strain>
    </source>
</reference>
<evidence type="ECO:0000313" key="2">
    <source>
        <dbReference type="EMBL" id="KAJ5461862.1"/>
    </source>
</evidence>
<dbReference type="RefSeq" id="XP_056770904.1">
    <property type="nucleotide sequence ID" value="XM_056906797.1"/>
</dbReference>
<dbReference type="Gene3D" id="3.40.50.10910">
    <property type="entry name" value="Amidohydrolase"/>
    <property type="match status" value="1"/>
</dbReference>
<dbReference type="PANTHER" id="PTHR43135">
    <property type="entry name" value="ALPHA-D-RIBOSE 1-METHYLPHOSPHONATE 5-TRIPHOSPHATE DIPHOSPHATASE"/>
    <property type="match status" value="1"/>
</dbReference>
<proteinExistence type="predicted"/>
<dbReference type="GO" id="GO:0016810">
    <property type="term" value="F:hydrolase activity, acting on carbon-nitrogen (but not peptide) bonds"/>
    <property type="evidence" value="ECO:0007669"/>
    <property type="project" value="InterPro"/>
</dbReference>
<feature type="domain" description="Amidohydrolase-related" evidence="1">
    <location>
        <begin position="56"/>
        <end position="382"/>
    </location>
</feature>
<accession>A0AAD6CEU5</accession>
<evidence type="ECO:0000313" key="3">
    <source>
        <dbReference type="Proteomes" id="UP001213681"/>
    </source>
</evidence>
<evidence type="ECO:0000259" key="1">
    <source>
        <dbReference type="Pfam" id="PF01979"/>
    </source>
</evidence>
<keyword evidence="3" id="KW-1185">Reference proteome</keyword>
<gene>
    <name evidence="2" type="ORF">N7458_003414</name>
</gene>
<dbReference type="SUPFAM" id="SSF51556">
    <property type="entry name" value="Metallo-dependent hydrolases"/>
    <property type="match status" value="1"/>
</dbReference>
<dbReference type="Gene3D" id="3.30.110.90">
    <property type="entry name" value="Amidohydrolase"/>
    <property type="match status" value="1"/>
</dbReference>
<dbReference type="Proteomes" id="UP001213681">
    <property type="component" value="Unassembled WGS sequence"/>
</dbReference>
<dbReference type="InterPro" id="IPR051781">
    <property type="entry name" value="Metallo-dep_Hydrolase"/>
</dbReference>
<protein>
    <submittedName>
        <fullName evidence="2">Amidohydrolase</fullName>
    </submittedName>
</protein>
<comment type="caution">
    <text evidence="2">The sequence shown here is derived from an EMBL/GenBank/DDBJ whole genome shotgun (WGS) entry which is preliminary data.</text>
</comment>
<sequence length="389" mass="41833">MSAEKPTGNRRKCLLENVRVFNGTAFTDCRSVVIEGDIIGSNSDGADEIIDGQGRFLIPGLIDAHVHLHHEGHLQALAGYGITTALDMAMWPADKMNGLRNKPGLPDIRSAGLPVTASGSIHSCMLPLPEEALLSGPDEAASFVQKRIDEGSDYIKLIADIPGPRQETLNAVSAAAHAKGKMVVAHASSFTPFNMALEAKANIITHAPRDKSVTEETAAIMFQKKVISVPTLTMMKAVSAKPPLSAALGMMVFKPSLFMAILKAKRNGQGQPTYENARDSVTAMYRAGVPILAGTDCHEAPDSFFEVKHGESLHQELELLVEAGVSVVDALRAATILPAEHFRLNDRGAIAEGKRADLVLLREDPTKDIRATRSIDRVWCGGIEYQSVT</sequence>
<organism evidence="2 3">
    <name type="scientific">Penicillium daleae</name>
    <dbReference type="NCBI Taxonomy" id="63821"/>
    <lineage>
        <taxon>Eukaryota</taxon>
        <taxon>Fungi</taxon>
        <taxon>Dikarya</taxon>
        <taxon>Ascomycota</taxon>
        <taxon>Pezizomycotina</taxon>
        <taxon>Eurotiomycetes</taxon>
        <taxon>Eurotiomycetidae</taxon>
        <taxon>Eurotiales</taxon>
        <taxon>Aspergillaceae</taxon>
        <taxon>Penicillium</taxon>
    </lineage>
</organism>
<dbReference type="Gene3D" id="1.20.58.520">
    <property type="entry name" value="Amidohydrolase"/>
    <property type="match status" value="1"/>
</dbReference>
<dbReference type="InterPro" id="IPR006680">
    <property type="entry name" value="Amidohydro-rel"/>
</dbReference>
<dbReference type="InterPro" id="IPR011059">
    <property type="entry name" value="Metal-dep_hydrolase_composite"/>
</dbReference>
<dbReference type="SUPFAM" id="SSF51338">
    <property type="entry name" value="Composite domain of metallo-dependent hydrolases"/>
    <property type="match status" value="1"/>
</dbReference>
<name>A0AAD6CEU5_9EURO</name>